<name>A0A439DBA3_9PEZI</name>
<reference evidence="1 2" key="1">
    <citation type="submission" date="2018-12" db="EMBL/GenBank/DDBJ databases">
        <title>Draft genome sequence of Xylaria grammica IHI A82.</title>
        <authorList>
            <person name="Buettner E."/>
            <person name="Kellner H."/>
        </authorList>
    </citation>
    <scope>NUCLEOTIDE SEQUENCE [LARGE SCALE GENOMIC DNA]</scope>
    <source>
        <strain evidence="1 2">IHI A82</strain>
    </source>
</reference>
<comment type="caution">
    <text evidence="1">The sequence shown here is derived from an EMBL/GenBank/DDBJ whole genome shotgun (WGS) entry which is preliminary data.</text>
</comment>
<organism evidence="1 2">
    <name type="scientific">Xylaria grammica</name>
    <dbReference type="NCBI Taxonomy" id="363999"/>
    <lineage>
        <taxon>Eukaryota</taxon>
        <taxon>Fungi</taxon>
        <taxon>Dikarya</taxon>
        <taxon>Ascomycota</taxon>
        <taxon>Pezizomycotina</taxon>
        <taxon>Sordariomycetes</taxon>
        <taxon>Xylariomycetidae</taxon>
        <taxon>Xylariales</taxon>
        <taxon>Xylariaceae</taxon>
        <taxon>Xylaria</taxon>
    </lineage>
</organism>
<dbReference type="EMBL" id="RYZI01000072">
    <property type="protein sequence ID" value="RWA11695.1"/>
    <property type="molecule type" value="Genomic_DNA"/>
</dbReference>
<keyword evidence="2" id="KW-1185">Reference proteome</keyword>
<evidence type="ECO:0000313" key="1">
    <source>
        <dbReference type="EMBL" id="RWA11695.1"/>
    </source>
</evidence>
<protein>
    <submittedName>
        <fullName evidence="1">Uncharacterized protein</fullName>
    </submittedName>
</protein>
<dbReference type="AlphaFoldDB" id="A0A439DBA3"/>
<sequence length="193" mass="21496">MENIAKTAKELGLDIQFVRTYINTADVGNDRVDLDRASAKDLDTYMAYWSSKYNLSSGDQKRNQRNVREMYDEDFKGWTESHFSRTHRMLRRQTLYYLARQGIYPSVTSTRTKDLVQILNGKIQYGPPCALRPVVRPTPPATSIAVVPLPAPAAPLPSAAFVAPAPPAAPAPLLLSLSPLMVIRIDPIPQTEV</sequence>
<gene>
    <name evidence="1" type="ORF">EKO27_g3422</name>
</gene>
<accession>A0A439DBA3</accession>
<proteinExistence type="predicted"/>
<evidence type="ECO:0000313" key="2">
    <source>
        <dbReference type="Proteomes" id="UP000286045"/>
    </source>
</evidence>
<dbReference type="Proteomes" id="UP000286045">
    <property type="component" value="Unassembled WGS sequence"/>
</dbReference>